<dbReference type="InterPro" id="IPR007000">
    <property type="entry name" value="PLipase_B-like"/>
</dbReference>
<evidence type="ECO:0000256" key="9">
    <source>
        <dbReference type="SAM" id="Phobius"/>
    </source>
</evidence>
<protein>
    <recommendedName>
        <fullName evidence="7">Phospholipase B-like</fullName>
        <ecNumber evidence="7">3.1.1.-</ecNumber>
    </recommendedName>
</protein>
<gene>
    <name evidence="10" type="ORF">EAG_09545</name>
</gene>
<keyword evidence="11" id="KW-1185">Reference proteome</keyword>
<dbReference type="Proteomes" id="UP000000311">
    <property type="component" value="Unassembled WGS sequence"/>
</dbReference>
<evidence type="ECO:0000256" key="6">
    <source>
        <dbReference type="ARBA" id="ARBA00023180"/>
    </source>
</evidence>
<dbReference type="InParanoid" id="E1ZZB2"/>
<dbReference type="Pfam" id="PF04916">
    <property type="entry name" value="Phospholip_B"/>
    <property type="match status" value="2"/>
</dbReference>
<keyword evidence="3 7" id="KW-0378">Hydrolase</keyword>
<name>E1ZZB2_CAMFO</name>
<dbReference type="FunCoup" id="E1ZZB2">
    <property type="interactions" value="44"/>
</dbReference>
<dbReference type="AlphaFoldDB" id="E1ZZB2"/>
<evidence type="ECO:0000256" key="7">
    <source>
        <dbReference type="RuleBase" id="RU364138"/>
    </source>
</evidence>
<feature type="transmembrane region" description="Helical" evidence="9">
    <location>
        <begin position="14"/>
        <end position="32"/>
    </location>
</feature>
<dbReference type="EMBL" id="GL435311">
    <property type="protein sequence ID" value="EFN73527.1"/>
    <property type="molecule type" value="Genomic_DNA"/>
</dbReference>
<dbReference type="EC" id="3.1.1.-" evidence="7"/>
<evidence type="ECO:0000313" key="10">
    <source>
        <dbReference type="EMBL" id="EFN73527.1"/>
    </source>
</evidence>
<feature type="region of interest" description="Disordered" evidence="8">
    <location>
        <begin position="645"/>
        <end position="685"/>
    </location>
</feature>
<dbReference type="GO" id="GO:0005576">
    <property type="term" value="C:extracellular region"/>
    <property type="evidence" value="ECO:0007669"/>
    <property type="project" value="TreeGrafter"/>
</dbReference>
<evidence type="ECO:0000256" key="8">
    <source>
        <dbReference type="SAM" id="MobiDB-lite"/>
    </source>
</evidence>
<evidence type="ECO:0000256" key="3">
    <source>
        <dbReference type="ARBA" id="ARBA00022801"/>
    </source>
</evidence>
<evidence type="ECO:0000313" key="11">
    <source>
        <dbReference type="Proteomes" id="UP000000311"/>
    </source>
</evidence>
<keyword evidence="9" id="KW-0472">Membrane</keyword>
<dbReference type="Gene3D" id="3.60.60.30">
    <property type="match status" value="1"/>
</dbReference>
<organism evidence="11">
    <name type="scientific">Camponotus floridanus</name>
    <name type="common">Florida carpenter ant</name>
    <dbReference type="NCBI Taxonomy" id="104421"/>
    <lineage>
        <taxon>Eukaryota</taxon>
        <taxon>Metazoa</taxon>
        <taxon>Ecdysozoa</taxon>
        <taxon>Arthropoda</taxon>
        <taxon>Hexapoda</taxon>
        <taxon>Insecta</taxon>
        <taxon>Pterygota</taxon>
        <taxon>Neoptera</taxon>
        <taxon>Endopterygota</taxon>
        <taxon>Hymenoptera</taxon>
        <taxon>Apocrita</taxon>
        <taxon>Aculeata</taxon>
        <taxon>Formicoidea</taxon>
        <taxon>Formicidae</taxon>
        <taxon>Formicinae</taxon>
        <taxon>Camponotus</taxon>
    </lineage>
</organism>
<accession>E1ZZB2</accession>
<dbReference type="GO" id="GO:0009395">
    <property type="term" value="P:phospholipid catabolic process"/>
    <property type="evidence" value="ECO:0007669"/>
    <property type="project" value="TreeGrafter"/>
</dbReference>
<evidence type="ECO:0000256" key="4">
    <source>
        <dbReference type="ARBA" id="ARBA00022963"/>
    </source>
</evidence>
<keyword evidence="9" id="KW-1133">Transmembrane helix</keyword>
<evidence type="ECO:0000256" key="1">
    <source>
        <dbReference type="ARBA" id="ARBA00007835"/>
    </source>
</evidence>
<keyword evidence="6" id="KW-0325">Glycoprotein</keyword>
<dbReference type="GO" id="GO:0004620">
    <property type="term" value="F:phospholipase activity"/>
    <property type="evidence" value="ECO:0007669"/>
    <property type="project" value="InterPro"/>
</dbReference>
<dbReference type="OMA" id="MYDHFTN"/>
<comment type="similarity">
    <text evidence="1 7">Belongs to the phospholipase B-like family.</text>
</comment>
<dbReference type="STRING" id="104421.E1ZZB2"/>
<feature type="compositionally biased region" description="Low complexity" evidence="8">
    <location>
        <begin position="657"/>
        <end position="685"/>
    </location>
</feature>
<keyword evidence="9" id="KW-0812">Transmembrane</keyword>
<evidence type="ECO:0000256" key="5">
    <source>
        <dbReference type="ARBA" id="ARBA00023098"/>
    </source>
</evidence>
<keyword evidence="5 7" id="KW-0443">Lipid metabolism</keyword>
<dbReference type="PANTHER" id="PTHR12370:SF3">
    <property type="entry name" value="PHOSPHOLIPASE B-LIKE 2-RELATED"/>
    <property type="match status" value="1"/>
</dbReference>
<dbReference type="PANTHER" id="PTHR12370">
    <property type="entry name" value="PHOSPHOLIPASE B-RELATED"/>
    <property type="match status" value="1"/>
</dbReference>
<sequence length="685" mass="75802">MLKVVGASWLQTRISTYILVAVALIGIGAIILGEFDFLHVEKDGIYSATVSWNHKGGCHIEFWGQGNDLANVKLNVARAYYKTSIFESGWSIIEIETSSKYPDDVQAYAAGLLEGSLTWQLIYHHWYNTVNTVCEKWAAECWELMNFFRENTAIVRKRAEHLAATDPFWHMVRLFYIQLDGLEAGWKYAVRRSRQTVEINTDHFLWLAIAADLPDLEQMVKNFNSQSNCIKGMIFLKSLPREGMEPLIAIGHSTIAPYAKMLRLLKKYTFGYHLLPKTSDQVLLPVPGRSVIMSSYPGALSSHDEFYVIQGQNHELIVAGIPWVNANRSLWNFTNAKDQVMSSVRVMTANRLKTNGQHWFDSISKQNNVSIERQWVILEPRFGTILLIKPGITRKTQINKQFAGSFWITEEIRLYKNNETNRNSYDTVKNDLLAKLQANVTTMEQFMRLMRGYNHETSIIKNEEQAQILTYRGDLEKVALPFGVIDAKIVLADINGIETFEAISGPSTLGSKQPFQWSKTFPNVSHVGQPDIFNFDSVTPLPTRPPATYLPPSVSTPGPTYLPPYNQGAAVGLSGASNVGASLFPASQLGHISSLSSGFPTFPAIGVVKLSEPAGGSSFATASSSASASSDAFVQQSQSVPVISIPVTPIKNPSADYPASTSGSSVTSGYPSSTPSFPSPTAGYR</sequence>
<keyword evidence="2" id="KW-0732">Signal</keyword>
<comment type="function">
    <text evidence="7">Putative phospholipase.</text>
</comment>
<dbReference type="OrthoDB" id="7617479at2759"/>
<keyword evidence="4 7" id="KW-0442">Lipid degradation</keyword>
<reference evidence="10 11" key="1">
    <citation type="journal article" date="2010" name="Science">
        <title>Genomic comparison of the ants Camponotus floridanus and Harpegnathos saltator.</title>
        <authorList>
            <person name="Bonasio R."/>
            <person name="Zhang G."/>
            <person name="Ye C."/>
            <person name="Mutti N.S."/>
            <person name="Fang X."/>
            <person name="Qin N."/>
            <person name="Donahue G."/>
            <person name="Yang P."/>
            <person name="Li Q."/>
            <person name="Li C."/>
            <person name="Zhang P."/>
            <person name="Huang Z."/>
            <person name="Berger S.L."/>
            <person name="Reinberg D."/>
            <person name="Wang J."/>
            <person name="Liebig J."/>
        </authorList>
    </citation>
    <scope>NUCLEOTIDE SEQUENCE [LARGE SCALE GENOMIC DNA]</scope>
    <source>
        <strain evidence="11">C129</strain>
    </source>
</reference>
<proteinExistence type="inferred from homology"/>
<evidence type="ECO:0000256" key="2">
    <source>
        <dbReference type="ARBA" id="ARBA00022729"/>
    </source>
</evidence>